<keyword evidence="3" id="KW-1185">Reference proteome</keyword>
<sequence>MGEVNLEEGVPEGEERWRDEGGSGESTHFHAHGWRPDPVLSGQAHQDATDPAVAPPTVRVADGDALGERDAPGES</sequence>
<gene>
    <name evidence="2" type="ORF">FHX72_000324</name>
</gene>
<feature type="region of interest" description="Disordered" evidence="1">
    <location>
        <begin position="1"/>
        <end position="75"/>
    </location>
</feature>
<evidence type="ECO:0000313" key="3">
    <source>
        <dbReference type="Proteomes" id="UP000545286"/>
    </source>
</evidence>
<accession>A0A7W4UKP3</accession>
<dbReference type="AlphaFoldDB" id="A0A7W4UKP3"/>
<evidence type="ECO:0000313" key="2">
    <source>
        <dbReference type="EMBL" id="MBB2956212.1"/>
    </source>
</evidence>
<dbReference type="RefSeq" id="WP_156475596.1">
    <property type="nucleotide sequence ID" value="NZ_CZJS01000079.1"/>
</dbReference>
<protein>
    <submittedName>
        <fullName evidence="2">Uncharacterized protein</fullName>
    </submittedName>
</protein>
<comment type="caution">
    <text evidence="2">The sequence shown here is derived from an EMBL/GenBank/DDBJ whole genome shotgun (WGS) entry which is preliminary data.</text>
</comment>
<evidence type="ECO:0000256" key="1">
    <source>
        <dbReference type="SAM" id="MobiDB-lite"/>
    </source>
</evidence>
<reference evidence="2 3" key="1">
    <citation type="submission" date="2020-08" db="EMBL/GenBank/DDBJ databases">
        <title>Sequencing the genomes of 1000 actinobacteria strains.</title>
        <authorList>
            <person name="Klenk H.-P."/>
        </authorList>
    </citation>
    <scope>NUCLEOTIDE SEQUENCE [LARGE SCALE GENOMIC DNA]</scope>
    <source>
        <strain evidence="2 3">DSM 20419</strain>
    </source>
</reference>
<name>A0A7W4UKP3_9MICO</name>
<proteinExistence type="predicted"/>
<dbReference type="OrthoDB" id="9895244at2"/>
<organism evidence="2 3">
    <name type="scientific">Pseudoclavibacter helvolus</name>
    <dbReference type="NCBI Taxonomy" id="255205"/>
    <lineage>
        <taxon>Bacteria</taxon>
        <taxon>Bacillati</taxon>
        <taxon>Actinomycetota</taxon>
        <taxon>Actinomycetes</taxon>
        <taxon>Micrococcales</taxon>
        <taxon>Microbacteriaceae</taxon>
        <taxon>Pseudoclavibacter</taxon>
    </lineage>
</organism>
<feature type="compositionally biased region" description="Basic and acidic residues" evidence="1">
    <location>
        <begin position="66"/>
        <end position="75"/>
    </location>
</feature>
<dbReference type="Proteomes" id="UP000545286">
    <property type="component" value="Unassembled WGS sequence"/>
</dbReference>
<feature type="compositionally biased region" description="Acidic residues" evidence="1">
    <location>
        <begin position="1"/>
        <end position="12"/>
    </location>
</feature>
<dbReference type="EMBL" id="JACHWJ010000001">
    <property type="protein sequence ID" value="MBB2956212.1"/>
    <property type="molecule type" value="Genomic_DNA"/>
</dbReference>